<dbReference type="EMBL" id="JACAZI010000024">
    <property type="protein sequence ID" value="KAF7335647.1"/>
    <property type="molecule type" value="Genomic_DNA"/>
</dbReference>
<organism evidence="2 3">
    <name type="scientific">Mycena venus</name>
    <dbReference type="NCBI Taxonomy" id="2733690"/>
    <lineage>
        <taxon>Eukaryota</taxon>
        <taxon>Fungi</taxon>
        <taxon>Dikarya</taxon>
        <taxon>Basidiomycota</taxon>
        <taxon>Agaricomycotina</taxon>
        <taxon>Agaricomycetes</taxon>
        <taxon>Agaricomycetidae</taxon>
        <taxon>Agaricales</taxon>
        <taxon>Marasmiineae</taxon>
        <taxon>Mycenaceae</taxon>
        <taxon>Mycena</taxon>
    </lineage>
</organism>
<evidence type="ECO:0000313" key="2">
    <source>
        <dbReference type="EMBL" id="KAF7335647.1"/>
    </source>
</evidence>
<evidence type="ECO:0000256" key="1">
    <source>
        <dbReference type="SAM" id="MobiDB-lite"/>
    </source>
</evidence>
<dbReference type="InterPro" id="IPR052980">
    <property type="entry name" value="Crinkler_effector"/>
</dbReference>
<name>A0A8H6X7P2_9AGAR</name>
<feature type="compositionally biased region" description="Acidic residues" evidence="1">
    <location>
        <begin position="50"/>
        <end position="77"/>
    </location>
</feature>
<dbReference type="OrthoDB" id="2910914at2759"/>
<protein>
    <submittedName>
        <fullName evidence="2">Uncharacterized protein</fullName>
    </submittedName>
</protein>
<dbReference type="PANTHER" id="PTHR33129:SF3">
    <property type="entry name" value="HOT SPOT (RHS) PROTEIN, PUTATIVE-RELATED"/>
    <property type="match status" value="1"/>
</dbReference>
<gene>
    <name evidence="2" type="ORF">MVEN_02219600</name>
</gene>
<evidence type="ECO:0000313" key="3">
    <source>
        <dbReference type="Proteomes" id="UP000620124"/>
    </source>
</evidence>
<comment type="caution">
    <text evidence="2">The sequence shown here is derived from an EMBL/GenBank/DDBJ whole genome shotgun (WGS) entry which is preliminary data.</text>
</comment>
<proteinExistence type="predicted"/>
<reference evidence="2" key="1">
    <citation type="submission" date="2020-05" db="EMBL/GenBank/DDBJ databases">
        <title>Mycena genomes resolve the evolution of fungal bioluminescence.</title>
        <authorList>
            <person name="Tsai I.J."/>
        </authorList>
    </citation>
    <scope>NUCLEOTIDE SEQUENCE</scope>
    <source>
        <strain evidence="2">CCC161011</strain>
    </source>
</reference>
<accession>A0A8H6X7P2</accession>
<sequence length="390" mass="42756">MSASVSASGLLAVAPWRGTQHGGEPPALLAIMEALTPDDRWLTPSIENSGSDDMDVDGSDSESEGDDPNDGEGVDEGPTEIRYINLAAHPILAINILGRQLDKHPTKATFAVRNEYQVFMDYALSRVINPPDDSYQARFFVTGQPGIGKWSSFSFGLSAHALRRIGKSFGCHYFLFRLLAMGQPVFFAISPTTVYYFSGDGVQKSMGELQQSDETIDAFRGSWVLIDIDEKKAYSPPPIFDRARCVIWTSSPKESRMEDFVKRFGAEPWYMKAWSTKEIAAVAERLALDRTTLKDRLDAGGPVARTLWGGLPIPSPATTDATITKALTPNIFTFILTDAGGQGGRPVHRVFLIQPLVVIDKETGRPYLQRTDYSAEFLSPLRGLQALGAG</sequence>
<dbReference type="PANTHER" id="PTHR33129">
    <property type="entry name" value="PROTEIN KINASE DOMAIN-CONTAINING PROTEIN-RELATED"/>
    <property type="match status" value="1"/>
</dbReference>
<dbReference type="Proteomes" id="UP000620124">
    <property type="component" value="Unassembled WGS sequence"/>
</dbReference>
<keyword evidence="3" id="KW-1185">Reference proteome</keyword>
<feature type="region of interest" description="Disordered" evidence="1">
    <location>
        <begin position="40"/>
        <end position="77"/>
    </location>
</feature>
<dbReference type="AlphaFoldDB" id="A0A8H6X7P2"/>